<dbReference type="Gene3D" id="3.80.10.10">
    <property type="entry name" value="Ribonuclease Inhibitor"/>
    <property type="match status" value="1"/>
</dbReference>
<dbReference type="AlphaFoldDB" id="A0A0H2RQ80"/>
<evidence type="ECO:0000313" key="1">
    <source>
        <dbReference type="EMBL" id="KLO11628.1"/>
    </source>
</evidence>
<name>A0A0H2RQ80_9AGAM</name>
<dbReference type="PANTHER" id="PTHR38926">
    <property type="entry name" value="F-BOX DOMAIN CONTAINING PROTEIN, EXPRESSED"/>
    <property type="match status" value="1"/>
</dbReference>
<dbReference type="InParanoid" id="A0A0H2RQ80"/>
<dbReference type="Proteomes" id="UP000053477">
    <property type="component" value="Unassembled WGS sequence"/>
</dbReference>
<keyword evidence="2" id="KW-1185">Reference proteome</keyword>
<gene>
    <name evidence="1" type="ORF">SCHPADRAFT_905884</name>
</gene>
<dbReference type="Gene3D" id="1.20.1280.50">
    <property type="match status" value="1"/>
</dbReference>
<sequence>MSSKLARTLPDDLLYLIFSHALPSTFVECSMPEHDNPLEGLDVYEVSPMNFSLVCRSWRNIVMSQGRLWSSIKINFKLSEYSEPFLMAPPTSRILRTWFRNSRNNPLNIQVTGRVPRDQISTFRHILNVFLEEQHRWNRIAFNMSHLGLPYTLENITIATQSLTSVHLNFTEHPPQRPITIDFSSCRQRSGVELEIRGPQPLLLENLESLCLYTFADRDLPGLQRLLLASPNLRSLEIGIQDFSVVNLLATKTTLLFSSLTHLTIASATTFLTLELLAWLECPNLTHFTFTALRCIYEVKHTKEFLLEFEQFLFRSHPQLRCLALQVYRHWDVHWGFFEQDDEDESDQALSQECAQITRRILSALGSLNTLSLAGITVDEQLAEAMVLRKGDAGSVSCGVCPQLESICLSCEYSHVSPETLVDIITSRWELGSSFKEVDLCLPGDYERIEETRKDVARCIGRRS</sequence>
<protein>
    <submittedName>
        <fullName evidence="1">Uncharacterized protein</fullName>
    </submittedName>
</protein>
<dbReference type="EMBL" id="KQ085996">
    <property type="protein sequence ID" value="KLO11628.1"/>
    <property type="molecule type" value="Genomic_DNA"/>
</dbReference>
<dbReference type="SUPFAM" id="SSF52047">
    <property type="entry name" value="RNI-like"/>
    <property type="match status" value="1"/>
</dbReference>
<dbReference type="OrthoDB" id="2269034at2759"/>
<proteinExistence type="predicted"/>
<accession>A0A0H2RQ80</accession>
<dbReference type="InterPro" id="IPR032675">
    <property type="entry name" value="LRR_dom_sf"/>
</dbReference>
<organism evidence="1 2">
    <name type="scientific">Schizopora paradoxa</name>
    <dbReference type="NCBI Taxonomy" id="27342"/>
    <lineage>
        <taxon>Eukaryota</taxon>
        <taxon>Fungi</taxon>
        <taxon>Dikarya</taxon>
        <taxon>Basidiomycota</taxon>
        <taxon>Agaricomycotina</taxon>
        <taxon>Agaricomycetes</taxon>
        <taxon>Hymenochaetales</taxon>
        <taxon>Schizoporaceae</taxon>
        <taxon>Schizopora</taxon>
    </lineage>
</organism>
<dbReference type="PANTHER" id="PTHR38926:SF72">
    <property type="entry name" value="IM:7136021-RELATED"/>
    <property type="match status" value="1"/>
</dbReference>
<reference evidence="1 2" key="1">
    <citation type="submission" date="2015-04" db="EMBL/GenBank/DDBJ databases">
        <title>Complete genome sequence of Schizopora paradoxa KUC8140, a cosmopolitan wood degrader in East Asia.</title>
        <authorList>
            <consortium name="DOE Joint Genome Institute"/>
            <person name="Min B."/>
            <person name="Park H."/>
            <person name="Jang Y."/>
            <person name="Kim J.-J."/>
            <person name="Kim K.H."/>
            <person name="Pangilinan J."/>
            <person name="Lipzen A."/>
            <person name="Riley R."/>
            <person name="Grigoriev I.V."/>
            <person name="Spatafora J.W."/>
            <person name="Choi I.-G."/>
        </authorList>
    </citation>
    <scope>NUCLEOTIDE SEQUENCE [LARGE SCALE GENOMIC DNA]</scope>
    <source>
        <strain evidence="1 2">KUC8140</strain>
    </source>
</reference>
<evidence type="ECO:0000313" key="2">
    <source>
        <dbReference type="Proteomes" id="UP000053477"/>
    </source>
</evidence>